<evidence type="ECO:0000313" key="7">
    <source>
        <dbReference type="Proteomes" id="UP000726105"/>
    </source>
</evidence>
<dbReference type="Proteomes" id="UP000726105">
    <property type="component" value="Unassembled WGS sequence"/>
</dbReference>
<comment type="similarity">
    <text evidence="1">Belongs to the 4-hydroxybenzoyl-CoA thioesterase family.</text>
</comment>
<dbReference type="Proteomes" id="UP000718281">
    <property type="component" value="Unassembled WGS sequence"/>
</dbReference>
<dbReference type="AlphaFoldDB" id="A0A934X4A8"/>
<dbReference type="Gene3D" id="3.10.129.10">
    <property type="entry name" value="Hotdog Thioesterase"/>
    <property type="match status" value="1"/>
</dbReference>
<evidence type="ECO:0000313" key="3">
    <source>
        <dbReference type="EMBL" id="MBK6300118.1"/>
    </source>
</evidence>
<dbReference type="EC" id="3.1.2.-" evidence="3"/>
<reference evidence="6 7" key="1">
    <citation type="submission" date="2020-10" db="EMBL/GenBank/DDBJ databases">
        <title>Connecting structure to function with the recovery of over 1000 high-quality activated sludge metagenome-assembled genomes encoding full-length rRNA genes using long-read sequencing.</title>
        <authorList>
            <person name="Singleton C.M."/>
            <person name="Petriglieri F."/>
            <person name="Kristensen J.M."/>
            <person name="Kirkegaard R.H."/>
            <person name="Michaelsen T.Y."/>
            <person name="Andersen M.H."/>
            <person name="Karst S.M."/>
            <person name="Dueholm M.S."/>
            <person name="Nielsen P.H."/>
            <person name="Albertsen M."/>
        </authorList>
    </citation>
    <scope>NUCLEOTIDE SEQUENCE [LARGE SCALE GENOMIC DNA]</scope>
    <source>
        <strain evidence="3">AalE_18-Q3-R2-46_BAT3C.188</strain>
        <strain evidence="4">Ega_18-Q3-R5-49_MAXAC.001</strain>
        <strain evidence="5">Ribe_18-Q3-R11-54_MAXAC.001</strain>
    </source>
</reference>
<gene>
    <name evidence="3" type="ORF">IPF40_03390</name>
    <name evidence="4" type="ORF">IPI13_04535</name>
    <name evidence="5" type="ORF">IPP00_06695</name>
</gene>
<dbReference type="PIRSF" id="PIRSF003230">
    <property type="entry name" value="YbgC"/>
    <property type="match status" value="1"/>
</dbReference>
<dbReference type="Pfam" id="PF13279">
    <property type="entry name" value="4HBT_2"/>
    <property type="match status" value="1"/>
</dbReference>
<sequence>MQQSVSFKVYYEDTDSLGVVYYANYFKFMERGRSEFLTAQGRSVADWNAAGFLLVVHSVQATFKRPAVLGDTVDIVTSFTLPSVYRGRFAQRVERAGELLVDGIVDVVCLDAAQNLIEFPQQLRALAD</sequence>
<dbReference type="InterPro" id="IPR006684">
    <property type="entry name" value="YbgC/YbaW"/>
</dbReference>
<dbReference type="PANTHER" id="PTHR31793">
    <property type="entry name" value="4-HYDROXYBENZOYL-COA THIOESTERASE FAMILY MEMBER"/>
    <property type="match status" value="1"/>
</dbReference>
<organism evidence="3 6">
    <name type="scientific">Candidatus Phosphoribacter hodrii</name>
    <dbReference type="NCBI Taxonomy" id="2953743"/>
    <lineage>
        <taxon>Bacteria</taxon>
        <taxon>Bacillati</taxon>
        <taxon>Actinomycetota</taxon>
        <taxon>Actinomycetes</taxon>
        <taxon>Micrococcales</taxon>
        <taxon>Dermatophilaceae</taxon>
        <taxon>Candidatus Phosphoribacter</taxon>
    </lineage>
</organism>
<dbReference type="Proteomes" id="UP000886632">
    <property type="component" value="Unassembled WGS sequence"/>
</dbReference>
<protein>
    <submittedName>
        <fullName evidence="3">YbgC/FadM family acyl-CoA thioesterase</fullName>
        <ecNumber evidence="3">3.1.2.-</ecNumber>
    </submittedName>
</protein>
<comment type="caution">
    <text evidence="3">The sequence shown here is derived from an EMBL/GenBank/DDBJ whole genome shotgun (WGS) entry which is preliminary data.</text>
</comment>
<evidence type="ECO:0000256" key="1">
    <source>
        <dbReference type="ARBA" id="ARBA00005953"/>
    </source>
</evidence>
<dbReference type="EMBL" id="JADKGK010000014">
    <property type="protein sequence ID" value="MBL0003675.1"/>
    <property type="molecule type" value="Genomic_DNA"/>
</dbReference>
<accession>A0A934X4A8</accession>
<dbReference type="NCBIfam" id="TIGR00051">
    <property type="entry name" value="YbgC/FadM family acyl-CoA thioesterase"/>
    <property type="match status" value="1"/>
</dbReference>
<evidence type="ECO:0000313" key="4">
    <source>
        <dbReference type="EMBL" id="MBK7272444.1"/>
    </source>
</evidence>
<dbReference type="SUPFAM" id="SSF54637">
    <property type="entry name" value="Thioesterase/thiol ester dehydrase-isomerase"/>
    <property type="match status" value="1"/>
</dbReference>
<dbReference type="CDD" id="cd00586">
    <property type="entry name" value="4HBT"/>
    <property type="match status" value="1"/>
</dbReference>
<keyword evidence="2 3" id="KW-0378">Hydrolase</keyword>
<dbReference type="EMBL" id="JADIXZ010000003">
    <property type="protein sequence ID" value="MBK6300118.1"/>
    <property type="molecule type" value="Genomic_DNA"/>
</dbReference>
<dbReference type="InterPro" id="IPR050563">
    <property type="entry name" value="4-hydroxybenzoyl-CoA_TE"/>
</dbReference>
<evidence type="ECO:0000313" key="6">
    <source>
        <dbReference type="Proteomes" id="UP000718281"/>
    </source>
</evidence>
<dbReference type="GO" id="GO:0047617">
    <property type="term" value="F:fatty acyl-CoA hydrolase activity"/>
    <property type="evidence" value="ECO:0007669"/>
    <property type="project" value="TreeGrafter"/>
</dbReference>
<name>A0A934X4A8_9MICO</name>
<dbReference type="InterPro" id="IPR029069">
    <property type="entry name" value="HotDog_dom_sf"/>
</dbReference>
<evidence type="ECO:0000313" key="5">
    <source>
        <dbReference type="EMBL" id="MBL0003675.1"/>
    </source>
</evidence>
<dbReference type="PANTHER" id="PTHR31793:SF37">
    <property type="entry name" value="ACYL-COA THIOESTER HYDROLASE YBGC"/>
    <property type="match status" value="1"/>
</dbReference>
<dbReference type="EMBL" id="JADJIB010000002">
    <property type="protein sequence ID" value="MBK7272444.1"/>
    <property type="molecule type" value="Genomic_DNA"/>
</dbReference>
<proteinExistence type="inferred from homology"/>
<evidence type="ECO:0000256" key="2">
    <source>
        <dbReference type="ARBA" id="ARBA00022801"/>
    </source>
</evidence>